<evidence type="ECO:0000313" key="2">
    <source>
        <dbReference type="Proteomes" id="UP000007129"/>
    </source>
</evidence>
<proteinExistence type="predicted"/>
<feature type="non-terminal residue" evidence="1">
    <location>
        <position position="1"/>
    </location>
</feature>
<dbReference type="VEuPathDB" id="FungiDB:MPH_04976"/>
<reference evidence="1 2" key="1">
    <citation type="journal article" date="2012" name="BMC Genomics">
        <title>Tools to kill: Genome of one of the most destructive plant pathogenic fungi Macrophomina phaseolina.</title>
        <authorList>
            <person name="Islam M.S."/>
            <person name="Haque M.S."/>
            <person name="Islam M.M."/>
            <person name="Emdad E.M."/>
            <person name="Halim A."/>
            <person name="Hossen Q.M.M."/>
            <person name="Hossain M.Z."/>
            <person name="Ahmed B."/>
            <person name="Rahim S."/>
            <person name="Rahman M.S."/>
            <person name="Alam M.M."/>
            <person name="Hou S."/>
            <person name="Wan X."/>
            <person name="Saito J.A."/>
            <person name="Alam M."/>
        </authorList>
    </citation>
    <scope>NUCLEOTIDE SEQUENCE [LARGE SCALE GENOMIC DNA]</scope>
    <source>
        <strain evidence="1 2">MS6</strain>
    </source>
</reference>
<evidence type="ECO:0000313" key="1">
    <source>
        <dbReference type="EMBL" id="EKG17797.1"/>
    </source>
</evidence>
<gene>
    <name evidence="1" type="ORF">MPH_04976</name>
</gene>
<protein>
    <submittedName>
        <fullName evidence="1">Uncharacterized protein</fullName>
    </submittedName>
</protein>
<organism evidence="1 2">
    <name type="scientific">Macrophomina phaseolina (strain MS6)</name>
    <name type="common">Charcoal rot fungus</name>
    <dbReference type="NCBI Taxonomy" id="1126212"/>
    <lineage>
        <taxon>Eukaryota</taxon>
        <taxon>Fungi</taxon>
        <taxon>Dikarya</taxon>
        <taxon>Ascomycota</taxon>
        <taxon>Pezizomycotina</taxon>
        <taxon>Dothideomycetes</taxon>
        <taxon>Dothideomycetes incertae sedis</taxon>
        <taxon>Botryosphaeriales</taxon>
        <taxon>Botryosphaeriaceae</taxon>
        <taxon>Macrophomina</taxon>
    </lineage>
</organism>
<dbReference type="InParanoid" id="K2RYK6"/>
<name>K2RYK6_MACPH</name>
<dbReference type="AlphaFoldDB" id="K2RYK6"/>
<comment type="caution">
    <text evidence="1">The sequence shown here is derived from an EMBL/GenBank/DDBJ whole genome shotgun (WGS) entry which is preliminary data.</text>
</comment>
<accession>K2RYK6</accession>
<dbReference type="Proteomes" id="UP000007129">
    <property type="component" value="Unassembled WGS sequence"/>
</dbReference>
<dbReference type="HOGENOM" id="CLU_2489381_0_0_1"/>
<sequence length="87" mass="9930">EYYLPWQTLVSKSDPEDVTLPRYGECEVSMMRDPSVSSRILTTGTIHCSKLGRGDYRPSSEAASYITTEIFERIRRSVKITVFPPVK</sequence>
<dbReference type="EMBL" id="AHHD01000224">
    <property type="protein sequence ID" value="EKG17797.1"/>
    <property type="molecule type" value="Genomic_DNA"/>
</dbReference>